<evidence type="ECO:0000313" key="8">
    <source>
        <dbReference type="EMBL" id="GAJ21786.1"/>
    </source>
</evidence>
<dbReference type="PANTHER" id="PTHR43840:SF15">
    <property type="entry name" value="MITOCHONDRIAL METAL TRANSPORTER 1-RELATED"/>
    <property type="match status" value="1"/>
</dbReference>
<dbReference type="AlphaFoldDB" id="X1VV85"/>
<keyword evidence="3 6" id="KW-0812">Transmembrane</keyword>
<reference evidence="8" key="1">
    <citation type="journal article" date="2014" name="Front. Microbiol.">
        <title>High frequency of phylogenetically diverse reductive dehalogenase-homologous genes in deep subseafloor sedimentary metagenomes.</title>
        <authorList>
            <person name="Kawai M."/>
            <person name="Futagami T."/>
            <person name="Toyoda A."/>
            <person name="Takaki Y."/>
            <person name="Nishi S."/>
            <person name="Hori S."/>
            <person name="Arai W."/>
            <person name="Tsubouchi T."/>
            <person name="Morono Y."/>
            <person name="Uchiyama I."/>
            <person name="Ito T."/>
            <person name="Fujiyama A."/>
            <person name="Inagaki F."/>
            <person name="Takami H."/>
        </authorList>
    </citation>
    <scope>NUCLEOTIDE SEQUENCE</scope>
    <source>
        <strain evidence="8">Expedition CK06-06</strain>
    </source>
</reference>
<dbReference type="GO" id="GO:0008324">
    <property type="term" value="F:monoatomic cation transmembrane transporter activity"/>
    <property type="evidence" value="ECO:0007669"/>
    <property type="project" value="InterPro"/>
</dbReference>
<evidence type="ECO:0000256" key="5">
    <source>
        <dbReference type="ARBA" id="ARBA00023136"/>
    </source>
</evidence>
<dbReference type="InterPro" id="IPR050291">
    <property type="entry name" value="CDF_Transporter"/>
</dbReference>
<evidence type="ECO:0000256" key="3">
    <source>
        <dbReference type="ARBA" id="ARBA00022692"/>
    </source>
</evidence>
<dbReference type="EMBL" id="BARW01035634">
    <property type="protein sequence ID" value="GAJ21786.1"/>
    <property type="molecule type" value="Genomic_DNA"/>
</dbReference>
<feature type="non-terminal residue" evidence="8">
    <location>
        <position position="162"/>
    </location>
</feature>
<dbReference type="InterPro" id="IPR002524">
    <property type="entry name" value="Cation_efflux"/>
</dbReference>
<evidence type="ECO:0000256" key="4">
    <source>
        <dbReference type="ARBA" id="ARBA00022989"/>
    </source>
</evidence>
<dbReference type="InterPro" id="IPR058533">
    <property type="entry name" value="Cation_efflux_TM"/>
</dbReference>
<proteinExistence type="predicted"/>
<dbReference type="SUPFAM" id="SSF161111">
    <property type="entry name" value="Cation efflux protein transmembrane domain-like"/>
    <property type="match status" value="1"/>
</dbReference>
<dbReference type="InterPro" id="IPR027469">
    <property type="entry name" value="Cation_efflux_TMD_sf"/>
</dbReference>
<evidence type="ECO:0000256" key="2">
    <source>
        <dbReference type="ARBA" id="ARBA00022448"/>
    </source>
</evidence>
<organism evidence="8">
    <name type="scientific">marine sediment metagenome</name>
    <dbReference type="NCBI Taxonomy" id="412755"/>
    <lineage>
        <taxon>unclassified sequences</taxon>
        <taxon>metagenomes</taxon>
        <taxon>ecological metagenomes</taxon>
    </lineage>
</organism>
<dbReference type="Pfam" id="PF01545">
    <property type="entry name" value="Cation_efflux"/>
    <property type="match status" value="1"/>
</dbReference>
<evidence type="ECO:0000256" key="6">
    <source>
        <dbReference type="SAM" id="Phobius"/>
    </source>
</evidence>
<gene>
    <name evidence="8" type="ORF">S12H4_55531</name>
</gene>
<comment type="caution">
    <text evidence="8">The sequence shown here is derived from an EMBL/GenBank/DDBJ whole genome shotgun (WGS) entry which is preliminary data.</text>
</comment>
<feature type="transmembrane region" description="Helical" evidence="6">
    <location>
        <begin position="108"/>
        <end position="126"/>
    </location>
</feature>
<dbReference type="PANTHER" id="PTHR43840">
    <property type="entry name" value="MITOCHONDRIAL METAL TRANSPORTER 1-RELATED"/>
    <property type="match status" value="1"/>
</dbReference>
<dbReference type="Gene3D" id="1.20.1510.10">
    <property type="entry name" value="Cation efflux protein transmembrane domain"/>
    <property type="match status" value="1"/>
</dbReference>
<keyword evidence="5 6" id="KW-0472">Membrane</keyword>
<feature type="transmembrane region" description="Helical" evidence="6">
    <location>
        <begin position="74"/>
        <end position="96"/>
    </location>
</feature>
<keyword evidence="2" id="KW-0813">Transport</keyword>
<evidence type="ECO:0000256" key="1">
    <source>
        <dbReference type="ARBA" id="ARBA00004141"/>
    </source>
</evidence>
<comment type="subcellular location">
    <subcellularLocation>
        <location evidence="1">Membrane</location>
        <topology evidence="1">Multi-pass membrane protein</topology>
    </subcellularLocation>
</comment>
<protein>
    <recommendedName>
        <fullName evidence="7">Cation efflux protein transmembrane domain-containing protein</fullName>
    </recommendedName>
</protein>
<name>X1VV85_9ZZZZ</name>
<dbReference type="GO" id="GO:0016020">
    <property type="term" value="C:membrane"/>
    <property type="evidence" value="ECO:0007669"/>
    <property type="project" value="UniProtKB-SubCell"/>
</dbReference>
<feature type="transmembrane region" description="Helical" evidence="6">
    <location>
        <begin position="7"/>
        <end position="27"/>
    </location>
</feature>
<keyword evidence="4 6" id="KW-1133">Transmembrane helix</keyword>
<feature type="domain" description="Cation efflux protein transmembrane" evidence="7">
    <location>
        <begin position="8"/>
        <end position="162"/>
    </location>
</feature>
<dbReference type="NCBIfam" id="TIGR01297">
    <property type="entry name" value="CDF"/>
    <property type="match status" value="1"/>
</dbReference>
<feature type="transmembrane region" description="Helical" evidence="6">
    <location>
        <begin position="33"/>
        <end position="54"/>
    </location>
</feature>
<accession>X1VV85</accession>
<evidence type="ECO:0000259" key="7">
    <source>
        <dbReference type="Pfam" id="PF01545"/>
    </source>
</evidence>
<sequence>MKKETVSIISIISNFILGILKIALGAFSKSSALMAEGLHSGIDVVSSSITFLGIKVAKKKPTKIHPYGWARAEVLAGFVVILFLAIAGLGIIWDAVKEIAAGESEVEVSFLALWVMFISVITNEVLARLKIKIGQKEESLALIADGKHSRVDVLSSGGVLVG</sequence>